<gene>
    <name evidence="4" type="ORF">QE152_g15586</name>
</gene>
<organism evidence="4 5">
    <name type="scientific">Popillia japonica</name>
    <name type="common">Japanese beetle</name>
    <dbReference type="NCBI Taxonomy" id="7064"/>
    <lineage>
        <taxon>Eukaryota</taxon>
        <taxon>Metazoa</taxon>
        <taxon>Ecdysozoa</taxon>
        <taxon>Arthropoda</taxon>
        <taxon>Hexapoda</taxon>
        <taxon>Insecta</taxon>
        <taxon>Pterygota</taxon>
        <taxon>Neoptera</taxon>
        <taxon>Endopterygota</taxon>
        <taxon>Coleoptera</taxon>
        <taxon>Polyphaga</taxon>
        <taxon>Scarabaeiformia</taxon>
        <taxon>Scarabaeidae</taxon>
        <taxon>Rutelinae</taxon>
        <taxon>Popillia</taxon>
    </lineage>
</organism>
<reference evidence="4 5" key="1">
    <citation type="journal article" date="2024" name="BMC Genomics">
        <title>De novo assembly and annotation of Popillia japonica's genome with initial clues to its potential as an invasive pest.</title>
        <authorList>
            <person name="Cucini C."/>
            <person name="Boschi S."/>
            <person name="Funari R."/>
            <person name="Cardaioli E."/>
            <person name="Iannotti N."/>
            <person name="Marturano G."/>
            <person name="Paoli F."/>
            <person name="Bruttini M."/>
            <person name="Carapelli A."/>
            <person name="Frati F."/>
            <person name="Nardi F."/>
        </authorList>
    </citation>
    <scope>NUCLEOTIDE SEQUENCE [LARGE SCALE GENOMIC DNA]</scope>
    <source>
        <strain evidence="4">DMR45628</strain>
    </source>
</reference>
<keyword evidence="1" id="KW-0863">Zinc-finger</keyword>
<keyword evidence="1" id="KW-0479">Metal-binding</keyword>
<dbReference type="GO" id="GO:0008270">
    <property type="term" value="F:zinc ion binding"/>
    <property type="evidence" value="ECO:0007669"/>
    <property type="project" value="UniProtKB-KW"/>
</dbReference>
<dbReference type="Proteomes" id="UP001458880">
    <property type="component" value="Unassembled WGS sequence"/>
</dbReference>
<protein>
    <recommendedName>
        <fullName evidence="3">CCHC-type domain-containing protein</fullName>
    </recommendedName>
</protein>
<name>A0AAW1L8B5_POPJA</name>
<proteinExistence type="predicted"/>
<dbReference type="PROSITE" id="PS50158">
    <property type="entry name" value="ZF_CCHC"/>
    <property type="match status" value="1"/>
</dbReference>
<evidence type="ECO:0000313" key="4">
    <source>
        <dbReference type="EMBL" id="KAK9729924.1"/>
    </source>
</evidence>
<evidence type="ECO:0000259" key="3">
    <source>
        <dbReference type="PROSITE" id="PS50158"/>
    </source>
</evidence>
<evidence type="ECO:0000256" key="1">
    <source>
        <dbReference type="PROSITE-ProRule" id="PRU00047"/>
    </source>
</evidence>
<dbReference type="EMBL" id="JASPKY010000155">
    <property type="protein sequence ID" value="KAK9729924.1"/>
    <property type="molecule type" value="Genomic_DNA"/>
</dbReference>
<dbReference type="AlphaFoldDB" id="A0AAW1L8B5"/>
<feature type="domain" description="CCHC-type" evidence="3">
    <location>
        <begin position="109"/>
        <end position="124"/>
    </location>
</feature>
<comment type="caution">
    <text evidence="4">The sequence shown here is derived from an EMBL/GenBank/DDBJ whole genome shotgun (WGS) entry which is preliminary data.</text>
</comment>
<accession>A0AAW1L8B5</accession>
<evidence type="ECO:0000256" key="2">
    <source>
        <dbReference type="SAM" id="MobiDB-lite"/>
    </source>
</evidence>
<sequence length="136" mass="14873">MSVSASWRGFRKAGDFIKKGLLAEPKLTFNSACQLAQAGEASEKQVMTLGDSCHSDANVHYISHPRRKVFDQVSGKQHPRKKSSVASTSTCGKCGRQHQKSKCPVEKWKCFSCGKYGHVKKLCKAKGNAAAVDEQT</sequence>
<dbReference type="Gene3D" id="4.10.60.10">
    <property type="entry name" value="Zinc finger, CCHC-type"/>
    <property type="match status" value="1"/>
</dbReference>
<keyword evidence="1" id="KW-0862">Zinc</keyword>
<dbReference type="GO" id="GO:0003676">
    <property type="term" value="F:nucleic acid binding"/>
    <property type="evidence" value="ECO:0007669"/>
    <property type="project" value="InterPro"/>
</dbReference>
<feature type="region of interest" description="Disordered" evidence="2">
    <location>
        <begin position="70"/>
        <end position="98"/>
    </location>
</feature>
<evidence type="ECO:0000313" key="5">
    <source>
        <dbReference type="Proteomes" id="UP001458880"/>
    </source>
</evidence>
<dbReference type="InterPro" id="IPR001878">
    <property type="entry name" value="Znf_CCHC"/>
</dbReference>
<keyword evidence="5" id="KW-1185">Reference proteome</keyword>